<dbReference type="AlphaFoldDB" id="A0A8J6HPM1"/>
<reference evidence="2" key="1">
    <citation type="journal article" date="2020" name="J Insects Food Feed">
        <title>The yellow mealworm (Tenebrio molitor) genome: a resource for the emerging insects as food and feed industry.</title>
        <authorList>
            <person name="Eriksson T."/>
            <person name="Andere A."/>
            <person name="Kelstrup H."/>
            <person name="Emery V."/>
            <person name="Picard C."/>
        </authorList>
    </citation>
    <scope>NUCLEOTIDE SEQUENCE</scope>
    <source>
        <strain evidence="2">Stoneville</strain>
        <tissue evidence="2">Whole head</tissue>
    </source>
</reference>
<accession>A0A8J6HPM1</accession>
<evidence type="ECO:0000313" key="3">
    <source>
        <dbReference type="Proteomes" id="UP000719412"/>
    </source>
</evidence>
<proteinExistence type="predicted"/>
<reference evidence="2" key="2">
    <citation type="submission" date="2021-08" db="EMBL/GenBank/DDBJ databases">
        <authorList>
            <person name="Eriksson T."/>
        </authorList>
    </citation>
    <scope>NUCLEOTIDE SEQUENCE</scope>
    <source>
        <strain evidence="2">Stoneville</strain>
        <tissue evidence="2">Whole head</tissue>
    </source>
</reference>
<name>A0A8J6HPM1_TENMO</name>
<dbReference type="Proteomes" id="UP000719412">
    <property type="component" value="Unassembled WGS sequence"/>
</dbReference>
<keyword evidence="3" id="KW-1185">Reference proteome</keyword>
<evidence type="ECO:0000313" key="2">
    <source>
        <dbReference type="EMBL" id="KAH0819211.1"/>
    </source>
</evidence>
<dbReference type="EMBL" id="JABDTM020015233">
    <property type="protein sequence ID" value="KAH0819211.1"/>
    <property type="molecule type" value="Genomic_DNA"/>
</dbReference>
<evidence type="ECO:0000256" key="1">
    <source>
        <dbReference type="SAM" id="MobiDB-lite"/>
    </source>
</evidence>
<organism evidence="2 3">
    <name type="scientific">Tenebrio molitor</name>
    <name type="common">Yellow mealworm beetle</name>
    <dbReference type="NCBI Taxonomy" id="7067"/>
    <lineage>
        <taxon>Eukaryota</taxon>
        <taxon>Metazoa</taxon>
        <taxon>Ecdysozoa</taxon>
        <taxon>Arthropoda</taxon>
        <taxon>Hexapoda</taxon>
        <taxon>Insecta</taxon>
        <taxon>Pterygota</taxon>
        <taxon>Neoptera</taxon>
        <taxon>Endopterygota</taxon>
        <taxon>Coleoptera</taxon>
        <taxon>Polyphaga</taxon>
        <taxon>Cucujiformia</taxon>
        <taxon>Tenebrionidae</taxon>
        <taxon>Tenebrio</taxon>
    </lineage>
</organism>
<feature type="region of interest" description="Disordered" evidence="1">
    <location>
        <begin position="1"/>
        <end position="22"/>
    </location>
</feature>
<comment type="caution">
    <text evidence="2">The sequence shown here is derived from an EMBL/GenBank/DDBJ whole genome shotgun (WGS) entry which is preliminary data.</text>
</comment>
<gene>
    <name evidence="2" type="ORF">GEV33_003580</name>
</gene>
<protein>
    <submittedName>
        <fullName evidence="2">Uncharacterized protein</fullName>
    </submittedName>
</protein>
<sequence>MAVHPLSTFTHAPKRSPTVPNAERTCRTAGNGHFDALFVHTSERLIVAENKVQSCCVAQLLDAERLQKTYRQRKTKLSKTLSATGERAAVPQVASRRILCVVIGIRDHRRERIADPILSTVWRCQISGAAEEPEKFSVFHSRVTPRI</sequence>